<proteinExistence type="predicted"/>
<dbReference type="EMBL" id="JAXOFX010000004">
    <property type="protein sequence ID" value="MDZ5471899.1"/>
    <property type="molecule type" value="Genomic_DNA"/>
</dbReference>
<evidence type="ECO:0000313" key="2">
    <source>
        <dbReference type="Proteomes" id="UP001290455"/>
    </source>
</evidence>
<accession>A0ABU5IXK0</accession>
<keyword evidence="2" id="KW-1185">Reference proteome</keyword>
<gene>
    <name evidence="1" type="ORF">SM124_09075</name>
</gene>
<evidence type="ECO:0000313" key="1">
    <source>
        <dbReference type="EMBL" id="MDZ5471899.1"/>
    </source>
</evidence>
<sequence>MDNNKLDRLEDMVSQLINIVGETNEMVRSMKTEISDMKVEISDMKAKNENRHKEVMGRLQDIEVDQDLLWEKTIKNERSVAKIVRPKN</sequence>
<name>A0ABU5IXK0_9BACI</name>
<dbReference type="Proteomes" id="UP001290455">
    <property type="component" value="Unassembled WGS sequence"/>
</dbReference>
<reference evidence="1 2" key="1">
    <citation type="submission" date="2023-11" db="EMBL/GenBank/DDBJ databases">
        <title>Bacillus jintuensis, isolated from a mudflat on the Beibu Gulf coast.</title>
        <authorList>
            <person name="Li M."/>
        </authorList>
    </citation>
    <scope>NUCLEOTIDE SEQUENCE [LARGE SCALE GENOMIC DNA]</scope>
    <source>
        <strain evidence="1 2">31A1R</strain>
    </source>
</reference>
<comment type="caution">
    <text evidence="1">The sequence shown here is derived from an EMBL/GenBank/DDBJ whole genome shotgun (WGS) entry which is preliminary data.</text>
</comment>
<organism evidence="1 2">
    <name type="scientific">Robertmurraya mangrovi</name>
    <dbReference type="NCBI Taxonomy" id="3098077"/>
    <lineage>
        <taxon>Bacteria</taxon>
        <taxon>Bacillati</taxon>
        <taxon>Bacillota</taxon>
        <taxon>Bacilli</taxon>
        <taxon>Bacillales</taxon>
        <taxon>Bacillaceae</taxon>
        <taxon>Robertmurraya</taxon>
    </lineage>
</organism>
<dbReference type="RefSeq" id="WP_322446188.1">
    <property type="nucleotide sequence ID" value="NZ_JAXOFX010000004.1"/>
</dbReference>
<protein>
    <submittedName>
        <fullName evidence="1">Uncharacterized protein</fullName>
    </submittedName>
</protein>